<accession>A0A1X7A4F4</accession>
<dbReference type="SUPFAM" id="SSF69593">
    <property type="entry name" value="Glycerol-3-phosphate (1)-acyltransferase"/>
    <property type="match status" value="1"/>
</dbReference>
<dbReference type="Proteomes" id="UP000193778">
    <property type="component" value="Unassembled WGS sequence"/>
</dbReference>
<dbReference type="SMART" id="SM00563">
    <property type="entry name" value="PlsC"/>
    <property type="match status" value="1"/>
</dbReference>
<evidence type="ECO:0000259" key="1">
    <source>
        <dbReference type="SMART" id="SM00563"/>
    </source>
</evidence>
<organism evidence="2 3">
    <name type="scientific">Ruegeria meonggei</name>
    <dbReference type="NCBI Taxonomy" id="1446476"/>
    <lineage>
        <taxon>Bacteria</taxon>
        <taxon>Pseudomonadati</taxon>
        <taxon>Pseudomonadota</taxon>
        <taxon>Alphaproteobacteria</taxon>
        <taxon>Rhodobacterales</taxon>
        <taxon>Roseobacteraceae</taxon>
        <taxon>Ruegeria</taxon>
    </lineage>
</organism>
<feature type="domain" description="Phospholipid/glycerol acyltransferase" evidence="1">
    <location>
        <begin position="83"/>
        <end position="206"/>
    </location>
</feature>
<protein>
    <submittedName>
        <fullName evidence="2">2-acyl-glycerophospho-ethanolamine acyltransferase</fullName>
    </submittedName>
</protein>
<dbReference type="InterPro" id="IPR045746">
    <property type="entry name" value="ACT14924-like_Acyltransf_dom"/>
</dbReference>
<keyword evidence="3" id="KW-1185">Reference proteome</keyword>
<reference evidence="3" key="1">
    <citation type="submission" date="2017-03" db="EMBL/GenBank/DDBJ databases">
        <authorList>
            <person name="Rodrigo-Torres L."/>
            <person name="Arahal R.D."/>
            <person name="Lucena T."/>
        </authorList>
    </citation>
    <scope>NUCLEOTIDE SEQUENCE [LARGE SCALE GENOMIC DNA]</scope>
    <source>
        <strain evidence="3">CECT 8411</strain>
    </source>
</reference>
<dbReference type="AlphaFoldDB" id="A0A1X7A4F4"/>
<dbReference type="GO" id="GO:0016746">
    <property type="term" value="F:acyltransferase activity"/>
    <property type="evidence" value="ECO:0007669"/>
    <property type="project" value="UniProtKB-KW"/>
</dbReference>
<dbReference type="InterPro" id="IPR002123">
    <property type="entry name" value="Plipid/glycerol_acylTrfase"/>
</dbReference>
<dbReference type="Pfam" id="PF19576">
    <property type="entry name" value="Acyltransf_2"/>
    <property type="match status" value="1"/>
</dbReference>
<dbReference type="OrthoDB" id="1113830at2"/>
<dbReference type="RefSeq" id="WP_085824063.1">
    <property type="nucleotide sequence ID" value="NZ_FWFP01000012.1"/>
</dbReference>
<keyword evidence="2" id="KW-0012">Acyltransferase</keyword>
<dbReference type="EMBL" id="FWFP01000012">
    <property type="protein sequence ID" value="SLN70271.1"/>
    <property type="molecule type" value="Genomic_DNA"/>
</dbReference>
<name>A0A1X7A4F4_9RHOB</name>
<proteinExistence type="predicted"/>
<sequence>MPSRRHVVRDISYAYSAETKGGRMVIKLMENTTGRMRLIKRADGYEQEVAQGRDFWEVIVERYGLTLDVVGGALSNIPKDGPLILIANHPYGILDGLMMGHMLAQARGDFRILANHVFRKAEDLNRIVLPISFDATKEAMKLNLDTRKTALNYLGEGGAIGIFPGGTVSTAVKPFSYPMDPGWRGFTARMVAKSNATVVPVFFDGHTSRLFQIASHLHNTLRMGLLIKEFKKRVDTNVKVVIGEPIGRDVLDPMGKDTRKMMDFLRKATYELSPTPLESYDYGYEFEERHRA</sequence>
<dbReference type="CDD" id="cd07986">
    <property type="entry name" value="LPLAT_ACT14924-like"/>
    <property type="match status" value="1"/>
</dbReference>
<evidence type="ECO:0000313" key="2">
    <source>
        <dbReference type="EMBL" id="SLN70271.1"/>
    </source>
</evidence>
<evidence type="ECO:0000313" key="3">
    <source>
        <dbReference type="Proteomes" id="UP000193778"/>
    </source>
</evidence>
<keyword evidence="2" id="KW-0808">Transferase</keyword>
<gene>
    <name evidence="2" type="ORF">RUM8411_03592</name>
</gene>